<dbReference type="AlphaFoldDB" id="A0A976NZY5"/>
<dbReference type="GeneID" id="94346800"/>
<dbReference type="OrthoDB" id="79772at2759"/>
<reference evidence="2 3" key="1">
    <citation type="journal article" date="2021" name="Genome Biol.">
        <title>AFLAP: assembly-free linkage analysis pipeline using k-mers from genome sequencing data.</title>
        <authorList>
            <person name="Fletcher K."/>
            <person name="Zhang L."/>
            <person name="Gil J."/>
            <person name="Han R."/>
            <person name="Cavanaugh K."/>
            <person name="Michelmore R."/>
        </authorList>
    </citation>
    <scope>NUCLEOTIDE SEQUENCE [LARGE SCALE GENOMIC DNA]</scope>
    <source>
        <strain evidence="2 3">SF5</strain>
    </source>
</reference>
<evidence type="ECO:0000313" key="3">
    <source>
        <dbReference type="Proteomes" id="UP000294530"/>
    </source>
</evidence>
<dbReference type="RefSeq" id="XP_067823802.1">
    <property type="nucleotide sequence ID" value="XM_067961129.1"/>
</dbReference>
<evidence type="ECO:0000256" key="1">
    <source>
        <dbReference type="SAM" id="MobiDB-lite"/>
    </source>
</evidence>
<protein>
    <recommendedName>
        <fullName evidence="4">Mediator complex subunit 15 KIX domain-containing protein</fullName>
    </recommendedName>
</protein>
<sequence>MNSHSLGIQGGGMSMPMSMSMGSAPTMGLDANSQNQQQNVMMNTVPMGSVGMTLMNSNVLNAAQVSDWRIQLTREHRANLIAKIYNEMVRVSADPMPGIKLWMNVSWYELSLYKESLTQEVYINKIFTRLKSLRVQQSNVSAAMAAQGLPNQGLLSRLDFSYYNTLNLDQRGTGGGNYSGHNQINGLGPVVATQQQQQLHQQEQQSSASASSTPVKSETSVSGNSVAEYWQQHAALRAKHQGDVEKVHNAFKKYVDHMNGHDETEQKKKLRYLLSYVELCANILSENKATHQPRKIEELDKVFKYIVKIVNPYLKKLRTEAGRRGGDSSTLGLSGLPSTSTGPGIAPSMGATPSVGSNKIPKGVFNGTNAQAQLAEQPHQQNAMNPTTQQKQQQYLIQQRVHQMQHQQQQMQAQVRRQQLMEHQQLMRQQQIQQQKGPQQQAQLSSEQANLLKYQQQNSQIASKQLSGQQTQQGTTRQQQPNFNQPQRLAQSQQAQTTQNQSQNQNLQLPTSRGESPSMSSGSGVGLDDSLYGGMSNDLLQMPTPSSTLGGLMDFPNELSPTSFGGMDLLDWDDGTSGTAAIGASPGDTSDIMTFVETL</sequence>
<feature type="region of interest" description="Disordered" evidence="1">
    <location>
        <begin position="321"/>
        <end position="365"/>
    </location>
</feature>
<evidence type="ECO:0000313" key="2">
    <source>
        <dbReference type="EMBL" id="TDH74304.1"/>
    </source>
</evidence>
<dbReference type="KEGG" id="blac:94346800"/>
<feature type="region of interest" description="Disordered" evidence="1">
    <location>
        <begin position="192"/>
        <end position="219"/>
    </location>
</feature>
<organism evidence="2 3">
    <name type="scientific">Bremia lactucae</name>
    <name type="common">Lettuce downy mildew</name>
    <dbReference type="NCBI Taxonomy" id="4779"/>
    <lineage>
        <taxon>Eukaryota</taxon>
        <taxon>Sar</taxon>
        <taxon>Stramenopiles</taxon>
        <taxon>Oomycota</taxon>
        <taxon>Peronosporomycetes</taxon>
        <taxon>Peronosporales</taxon>
        <taxon>Peronosporaceae</taxon>
        <taxon>Bremia</taxon>
    </lineage>
</organism>
<feature type="compositionally biased region" description="Low complexity" evidence="1">
    <location>
        <begin position="327"/>
        <end position="344"/>
    </location>
</feature>
<dbReference type="EMBL" id="SHOA02000011">
    <property type="protein sequence ID" value="TDH74304.1"/>
    <property type="molecule type" value="Genomic_DNA"/>
</dbReference>
<proteinExistence type="predicted"/>
<feature type="compositionally biased region" description="Low complexity" evidence="1">
    <location>
        <begin position="468"/>
        <end position="534"/>
    </location>
</feature>
<comment type="caution">
    <text evidence="2">The sequence shown here is derived from an EMBL/GenBank/DDBJ whole genome shotgun (WGS) entry which is preliminary data.</text>
</comment>
<dbReference type="Proteomes" id="UP000294530">
    <property type="component" value="Unassembled WGS sequence"/>
</dbReference>
<keyword evidence="3" id="KW-1185">Reference proteome</keyword>
<evidence type="ECO:0008006" key="4">
    <source>
        <dbReference type="Google" id="ProtNLM"/>
    </source>
</evidence>
<accession>A0A976NZY5</accession>
<feature type="region of interest" description="Disordered" evidence="1">
    <location>
        <begin position="460"/>
        <end position="541"/>
    </location>
</feature>
<feature type="compositionally biased region" description="Low complexity" evidence="1">
    <location>
        <begin position="194"/>
        <end position="212"/>
    </location>
</feature>
<gene>
    <name evidence="2" type="ORF">CCR75_003032</name>
</gene>
<name>A0A976NZY5_BRELC</name>